<dbReference type="RefSeq" id="WP_196282047.1">
    <property type="nucleotide sequence ID" value="NZ_JADQDQ010000003.1"/>
</dbReference>
<sequence length="156" mass="17160">MKAYSGSVGSGHKSALELLVRKRASRIIIGWQVNKQLANGKLLQNYILKQGLEELNKKPRLNGYLVDASIFAQHACQTRKPLLVDLGVPEWPKFCLKPLFASKKPIFARHCPAFDVAKCAVPSAFGTVTFSAKPVESLTLPHFFSISPKINALSLS</sequence>
<evidence type="ECO:0000313" key="1">
    <source>
        <dbReference type="EMBL" id="MBF9237534.1"/>
    </source>
</evidence>
<dbReference type="Proteomes" id="UP000597617">
    <property type="component" value="Unassembled WGS sequence"/>
</dbReference>
<gene>
    <name evidence="1" type="ORF">I2I05_09015</name>
</gene>
<name>A0ABS0IGQ0_9BACT</name>
<proteinExistence type="predicted"/>
<accession>A0ABS0IGQ0</accession>
<protein>
    <submittedName>
        <fullName evidence="1">Uncharacterized protein</fullName>
    </submittedName>
</protein>
<keyword evidence="2" id="KW-1185">Reference proteome</keyword>
<comment type="caution">
    <text evidence="1">The sequence shown here is derived from an EMBL/GenBank/DDBJ whole genome shotgun (WGS) entry which is preliminary data.</text>
</comment>
<organism evidence="1 2">
    <name type="scientific">Hymenobacter jeongseonensis</name>
    <dbReference type="NCBI Taxonomy" id="2791027"/>
    <lineage>
        <taxon>Bacteria</taxon>
        <taxon>Pseudomonadati</taxon>
        <taxon>Bacteroidota</taxon>
        <taxon>Cytophagia</taxon>
        <taxon>Cytophagales</taxon>
        <taxon>Hymenobacteraceae</taxon>
        <taxon>Hymenobacter</taxon>
    </lineage>
</organism>
<reference evidence="1 2" key="1">
    <citation type="submission" date="2020-11" db="EMBL/GenBank/DDBJ databases">
        <authorList>
            <person name="Kim M.K."/>
        </authorList>
    </citation>
    <scope>NUCLEOTIDE SEQUENCE [LARGE SCALE GENOMIC DNA]</scope>
    <source>
        <strain evidence="1 2">BT683</strain>
    </source>
</reference>
<dbReference type="EMBL" id="JADQDQ010000003">
    <property type="protein sequence ID" value="MBF9237534.1"/>
    <property type="molecule type" value="Genomic_DNA"/>
</dbReference>
<evidence type="ECO:0000313" key="2">
    <source>
        <dbReference type="Proteomes" id="UP000597617"/>
    </source>
</evidence>